<evidence type="ECO:0000313" key="2">
    <source>
        <dbReference type="Proteomes" id="UP000217163"/>
    </source>
</evidence>
<proteinExistence type="predicted"/>
<organism evidence="1 2">
    <name type="scientific">Pseudomonas avellanae</name>
    <dbReference type="NCBI Taxonomy" id="46257"/>
    <lineage>
        <taxon>Bacteria</taxon>
        <taxon>Pseudomonadati</taxon>
        <taxon>Pseudomonadota</taxon>
        <taxon>Gammaproteobacteria</taxon>
        <taxon>Pseudomonadales</taxon>
        <taxon>Pseudomonadaceae</taxon>
        <taxon>Pseudomonas</taxon>
    </lineage>
</organism>
<protein>
    <submittedName>
        <fullName evidence="1">Uncharacterized protein</fullName>
    </submittedName>
</protein>
<dbReference type="AlphaFoldDB" id="A0A261WNR3"/>
<feature type="non-terminal residue" evidence="1">
    <location>
        <position position="75"/>
    </location>
</feature>
<comment type="caution">
    <text evidence="1">The sequence shown here is derived from an EMBL/GenBank/DDBJ whole genome shotgun (WGS) entry which is preliminary data.</text>
</comment>
<reference evidence="2" key="1">
    <citation type="journal article" date="2016" name="Sci. Rep.">
        <title>Genome analysis of the kiwifruit canker pathogen Pseudomonas syringae pv. actinidiae biovar 5.</title>
        <authorList>
            <person name="Fujikawa T."/>
            <person name="Sawada H."/>
        </authorList>
    </citation>
    <scope>NUCLEOTIDE SEQUENCE [LARGE SCALE GENOMIC DNA]</scope>
    <source>
        <strain evidence="2">MAFF 212061</strain>
    </source>
</reference>
<sequence>MLNVTPLSRASSLPQGNVYSDVGVSLLRKRPAWLPMIYAQRDSAFASKLAPTGAMYEVSLLTKRPAWLPMIYAQR</sequence>
<dbReference type="Proteomes" id="UP000217163">
    <property type="component" value="Unassembled WGS sequence"/>
</dbReference>
<evidence type="ECO:0000313" key="1">
    <source>
        <dbReference type="EMBL" id="OZI87841.1"/>
    </source>
</evidence>
<gene>
    <name evidence="1" type="ORF">CFN58_01295</name>
</gene>
<accession>A0A261WNR3</accession>
<name>A0A261WNR3_9PSED</name>
<dbReference type="EMBL" id="NKQU01000016">
    <property type="protein sequence ID" value="OZI87841.1"/>
    <property type="molecule type" value="Genomic_DNA"/>
</dbReference>